<accession>A0A8K0K411</accession>
<evidence type="ECO:0000256" key="1">
    <source>
        <dbReference type="ARBA" id="ARBA00022723"/>
    </source>
</evidence>
<feature type="compositionally biased region" description="Basic residues" evidence="5">
    <location>
        <begin position="503"/>
        <end position="516"/>
    </location>
</feature>
<comment type="caution">
    <text evidence="7">The sequence shown here is derived from an EMBL/GenBank/DDBJ whole genome shotgun (WGS) entry which is preliminary data.</text>
</comment>
<dbReference type="GO" id="GO:0008270">
    <property type="term" value="F:zinc ion binding"/>
    <property type="evidence" value="ECO:0007669"/>
    <property type="project" value="UniProtKB-KW"/>
</dbReference>
<sequence>MRLNSCKFVRNACIKKISETCKKLKELSLRNCAGIEDAGFSYLASLSSLQHLDFYRSPIKLVPLLDILKASPHLKHLNLGSCEQISSLDEVTTALSIYNKELISIDFWKGYSLTTLGVLSLSQCTKLQEVDFGWCFGISVPGESLRQLASNCRSLKKVFLAAVRGVSDGDINSFIQNCPDLQQLDLLGAWELTPDMCFHEFWLGSSILRTNEGMVSPSKKGKLKSKERDSVAGQSRTSTTGLCQLSRGSKPLIGKKFYLDVKNHVISSRLEANLKSLGADIEVFLVKEVNYVVSDRPEWTKEGKVVVGSGTGGSGINGPQSGCGSLTPRFSSLSTPAGGTGSESPGTVDSPKEAPGKRRVKTRAEAMLVSARQQKQQTTIDPLENARSWRIPIWPVENVLKWIKKIQGSLLLKRPESRNKPAKPVNKFKELRTPYVKLETLNLESRPAYKELSAWPELNLDCPAGGCPFSVSKGTVVGPHPKPEDKEVKKNESSSSSGTHDKKSPKRMTRKARPVRPLKDGLRAGAAAAAAGGYCEICRGDYSDLGKHLKTESHAKFAENEKNFLSLDKLINKGPNVDGFLKMNGTRSCSEIFGTRRTTRSGVNIHRTWSLDNELTIWKPDGKEDVQDPKENKDDCEADEAPRRLLVPNGHHNNIQKNLDNHFLQSPKRSRLRLSMDERVTKYGKKDQSVEVVCNGFSDSLQLQPVLKQGVKGDQDHNLRKVTFNSKDSSPSSRHSRDTGHHLRSRLVPTSEDNSNSSDLHLRHRRCRSQIEEIPELGVAPLSSVNKETDENVKNNGKICSGVGFQVASALGESSNKVVVVRRKRLSVEERLLEDNRGQYGKELIPAKLRSSGYYSVKKETQENDCASVSSIPSGEVSVTKEASDCNGALPESESAVTKPRRAKRTELSLLSVEAESFMFGESATKDSENCVPGESSRFERLGAVLESRECRVAVKSSKGEGSGQNCRTSTEKKDQDAEVEVDVKDDLAHCEDSSVASDTNDCDKGDPDHFHRRKRRTHAELFIHDNLDYYKFEISEQRLRHGESKDEKEDEGETVIEEVAIKEEADLSIVADVEEEVGDPPVEAVETKKAWDDPEVVKFSFESIPFSEPWYQTYQRQDEGEEIHFTSFSESSPFKPFSLPYESHIDVISKFGFKRTGFQKKRSSGVGKNARKSPRCHASTLAIMSSLMAKRRKESKVVKPAAEKQTNRVSLPSSSNSDFKSDSDKEIQEIAKNIEVMLDGNCIDEGNVKIEDSNPVKMQADKSSQVHLEDLELDFKHLICEDELLNYAVNDTVPDVVSLLDSFPDCDCVVLSEEERGAINEAYERGISELKERLNPVPAATKPRGNPGRPRKREQEQEVHADHLECDSTSETASTCGTVSEVGSLTCKISRKKKRRNRTGWPRQLPKRKKIEFGTSIDPIDSPVIPVRVPGRRGRPRKYPLKGESISPKISDSKEPAEVEEKDLKCTKMSTRQSNKDVSVESTTNGGKLSEGPTIKENPINVYKTSGSDSASRPNSSPNYSSRTERVSANRLSMTSPESGVRKYSLARRRLINQNRRESPRKVKPQIGTKWDVWSIRKRR</sequence>
<dbReference type="SMART" id="SM00367">
    <property type="entry name" value="LRR_CC"/>
    <property type="match status" value="4"/>
</dbReference>
<dbReference type="GO" id="GO:1901987">
    <property type="term" value="P:regulation of cell cycle phase transition"/>
    <property type="evidence" value="ECO:0007669"/>
    <property type="project" value="TreeGrafter"/>
</dbReference>
<proteinExistence type="predicted"/>
<feature type="compositionally biased region" description="Basic and acidic residues" evidence="5">
    <location>
        <begin position="1452"/>
        <end position="1467"/>
    </location>
</feature>
<dbReference type="PROSITE" id="PS51265">
    <property type="entry name" value="ZF_DBF4"/>
    <property type="match status" value="1"/>
</dbReference>
<dbReference type="EMBL" id="KZ308349">
    <property type="protein sequence ID" value="KAG8227934.1"/>
    <property type="molecule type" value="Genomic_DNA"/>
</dbReference>
<reference evidence="7" key="2">
    <citation type="submission" date="2017-10" db="EMBL/GenBank/DDBJ databases">
        <title>Ladona fulva Genome sequencing and assembly.</title>
        <authorList>
            <person name="Murali S."/>
            <person name="Richards S."/>
            <person name="Bandaranaike D."/>
            <person name="Bellair M."/>
            <person name="Blankenburg K."/>
            <person name="Chao H."/>
            <person name="Dinh H."/>
            <person name="Doddapaneni H."/>
            <person name="Dugan-Rocha S."/>
            <person name="Elkadiri S."/>
            <person name="Gnanaolivu R."/>
            <person name="Hernandez B."/>
            <person name="Skinner E."/>
            <person name="Javaid M."/>
            <person name="Lee S."/>
            <person name="Li M."/>
            <person name="Ming W."/>
            <person name="Munidasa M."/>
            <person name="Muniz J."/>
            <person name="Nguyen L."/>
            <person name="Hughes D."/>
            <person name="Osuji N."/>
            <person name="Pu L.-L."/>
            <person name="Puazo M."/>
            <person name="Qu C."/>
            <person name="Quiroz J."/>
            <person name="Raj R."/>
            <person name="Weissenberger G."/>
            <person name="Xin Y."/>
            <person name="Zou X."/>
            <person name="Han Y."/>
            <person name="Worley K."/>
            <person name="Muzny D."/>
            <person name="Gibbs R."/>
        </authorList>
    </citation>
    <scope>NUCLEOTIDE SEQUENCE</scope>
    <source>
        <strain evidence="7">Sampled in the wild</strain>
    </source>
</reference>
<feature type="region of interest" description="Disordered" evidence="5">
    <location>
        <begin position="711"/>
        <end position="762"/>
    </location>
</feature>
<organism evidence="7 8">
    <name type="scientific">Ladona fulva</name>
    <name type="common">Scarce chaser dragonfly</name>
    <name type="synonym">Libellula fulva</name>
    <dbReference type="NCBI Taxonomy" id="123851"/>
    <lineage>
        <taxon>Eukaryota</taxon>
        <taxon>Metazoa</taxon>
        <taxon>Ecdysozoa</taxon>
        <taxon>Arthropoda</taxon>
        <taxon>Hexapoda</taxon>
        <taxon>Insecta</taxon>
        <taxon>Pterygota</taxon>
        <taxon>Palaeoptera</taxon>
        <taxon>Odonata</taxon>
        <taxon>Epiprocta</taxon>
        <taxon>Anisoptera</taxon>
        <taxon>Libelluloidea</taxon>
        <taxon>Libellulidae</taxon>
        <taxon>Ladona</taxon>
    </lineage>
</organism>
<evidence type="ECO:0000259" key="6">
    <source>
        <dbReference type="PROSITE" id="PS51265"/>
    </source>
</evidence>
<dbReference type="SUPFAM" id="SSF52047">
    <property type="entry name" value="RNI-like"/>
    <property type="match status" value="1"/>
</dbReference>
<evidence type="ECO:0000313" key="7">
    <source>
        <dbReference type="EMBL" id="KAG8227934.1"/>
    </source>
</evidence>
<evidence type="ECO:0000256" key="4">
    <source>
        <dbReference type="PROSITE-ProRule" id="PRU00600"/>
    </source>
</evidence>
<reference evidence="7" key="1">
    <citation type="submission" date="2013-04" db="EMBL/GenBank/DDBJ databases">
        <authorList>
            <person name="Qu J."/>
            <person name="Murali S.C."/>
            <person name="Bandaranaike D."/>
            <person name="Bellair M."/>
            <person name="Blankenburg K."/>
            <person name="Chao H."/>
            <person name="Dinh H."/>
            <person name="Doddapaneni H."/>
            <person name="Downs B."/>
            <person name="Dugan-Rocha S."/>
            <person name="Elkadiri S."/>
            <person name="Gnanaolivu R.D."/>
            <person name="Hernandez B."/>
            <person name="Javaid M."/>
            <person name="Jayaseelan J.C."/>
            <person name="Lee S."/>
            <person name="Li M."/>
            <person name="Ming W."/>
            <person name="Munidasa M."/>
            <person name="Muniz J."/>
            <person name="Nguyen L."/>
            <person name="Ongeri F."/>
            <person name="Osuji N."/>
            <person name="Pu L.-L."/>
            <person name="Puazo M."/>
            <person name="Qu C."/>
            <person name="Quiroz J."/>
            <person name="Raj R."/>
            <person name="Weissenberger G."/>
            <person name="Xin Y."/>
            <person name="Zou X."/>
            <person name="Han Y."/>
            <person name="Richards S."/>
            <person name="Worley K."/>
            <person name="Muzny D."/>
            <person name="Gibbs R."/>
        </authorList>
    </citation>
    <scope>NUCLEOTIDE SEQUENCE</scope>
    <source>
        <strain evidence="7">Sampled in the wild</strain>
    </source>
</reference>
<evidence type="ECO:0000256" key="2">
    <source>
        <dbReference type="ARBA" id="ARBA00022771"/>
    </source>
</evidence>
<dbReference type="InterPro" id="IPR006572">
    <property type="entry name" value="Znf_DBF"/>
</dbReference>
<feature type="region of interest" description="Disordered" evidence="5">
    <location>
        <begin position="957"/>
        <end position="979"/>
    </location>
</feature>
<feature type="compositionally biased region" description="Basic and acidic residues" evidence="5">
    <location>
        <begin position="970"/>
        <end position="979"/>
    </location>
</feature>
<keyword evidence="2 4" id="KW-0863">Zinc-finger</keyword>
<dbReference type="InterPro" id="IPR032675">
    <property type="entry name" value="LRR_dom_sf"/>
</dbReference>
<dbReference type="FunFam" id="6.10.250.3410:FF:000001">
    <property type="entry name" value="Protein DBF4 homolog A"/>
    <property type="match status" value="1"/>
</dbReference>
<dbReference type="InterPro" id="IPR051590">
    <property type="entry name" value="Replication_Regulatory_Kinase"/>
</dbReference>
<feature type="region of interest" description="Disordered" evidence="5">
    <location>
        <begin position="309"/>
        <end position="359"/>
    </location>
</feature>
<dbReference type="Pfam" id="PF07535">
    <property type="entry name" value="zf-DBF"/>
    <property type="match status" value="1"/>
</dbReference>
<keyword evidence="8" id="KW-1185">Reference proteome</keyword>
<keyword evidence="3" id="KW-0862">Zinc</keyword>
<feature type="region of interest" description="Disordered" evidence="5">
    <location>
        <begin position="473"/>
        <end position="520"/>
    </location>
</feature>
<dbReference type="GO" id="GO:0003676">
    <property type="term" value="F:nucleic acid binding"/>
    <property type="evidence" value="ECO:0007669"/>
    <property type="project" value="InterPro"/>
</dbReference>
<dbReference type="Gene3D" id="3.80.10.10">
    <property type="entry name" value="Ribonuclease Inhibitor"/>
    <property type="match status" value="1"/>
</dbReference>
<dbReference type="Gene3D" id="6.10.250.3410">
    <property type="entry name" value="DBF zinc finger"/>
    <property type="match status" value="1"/>
</dbReference>
<dbReference type="PANTHER" id="PTHR15375:SF26">
    <property type="entry name" value="PROTEIN CHIFFON"/>
    <property type="match status" value="1"/>
</dbReference>
<feature type="compositionally biased region" description="Low complexity" evidence="5">
    <location>
        <begin position="1511"/>
        <end position="1523"/>
    </location>
</feature>
<feature type="domain" description="DBF4-type" evidence="6">
    <location>
        <begin position="528"/>
        <end position="577"/>
    </location>
</feature>
<feature type="region of interest" description="Disordered" evidence="5">
    <location>
        <begin position="1392"/>
        <end position="1567"/>
    </location>
</feature>
<keyword evidence="1" id="KW-0479">Metal-binding</keyword>
<name>A0A8K0K411_LADFU</name>
<dbReference type="InterPro" id="IPR038545">
    <property type="entry name" value="Znf_DBF_sf"/>
</dbReference>
<protein>
    <recommendedName>
        <fullName evidence="6">DBF4-type domain-containing protein</fullName>
    </recommendedName>
</protein>
<dbReference type="SMART" id="SM00586">
    <property type="entry name" value="ZnF_DBF"/>
    <property type="match status" value="1"/>
</dbReference>
<evidence type="ECO:0000256" key="3">
    <source>
        <dbReference type="ARBA" id="ARBA00022833"/>
    </source>
</evidence>
<dbReference type="PANTHER" id="PTHR15375">
    <property type="entry name" value="ACTIVATOR OF S-PHASE KINASE-RELATED"/>
    <property type="match status" value="1"/>
</dbReference>
<gene>
    <name evidence="7" type="ORF">J437_LFUL008746</name>
</gene>
<feature type="region of interest" description="Disordered" evidence="5">
    <location>
        <begin position="1192"/>
        <end position="1225"/>
    </location>
</feature>
<feature type="compositionally biased region" description="Polar residues" evidence="5">
    <location>
        <begin position="328"/>
        <end position="347"/>
    </location>
</feature>
<dbReference type="GO" id="GO:0031431">
    <property type="term" value="C:Dbf4-dependent protein kinase complex"/>
    <property type="evidence" value="ECO:0007669"/>
    <property type="project" value="TreeGrafter"/>
</dbReference>
<feature type="compositionally biased region" description="Basic and acidic residues" evidence="5">
    <location>
        <begin position="481"/>
        <end position="492"/>
    </location>
</feature>
<feature type="region of interest" description="Disordered" evidence="5">
    <location>
        <begin position="1334"/>
        <end position="1363"/>
    </location>
</feature>
<dbReference type="Proteomes" id="UP000792457">
    <property type="component" value="Unassembled WGS sequence"/>
</dbReference>
<dbReference type="GO" id="GO:0010571">
    <property type="term" value="P:positive regulation of nuclear cell cycle DNA replication"/>
    <property type="evidence" value="ECO:0007669"/>
    <property type="project" value="TreeGrafter"/>
</dbReference>
<dbReference type="OrthoDB" id="2153609at2759"/>
<feature type="compositionally biased region" description="Basic and acidic residues" evidence="5">
    <location>
        <begin position="1196"/>
        <end position="1207"/>
    </location>
</feature>
<dbReference type="InterPro" id="IPR006553">
    <property type="entry name" value="Leu-rich_rpt_Cys-con_subtyp"/>
</dbReference>
<evidence type="ECO:0000256" key="5">
    <source>
        <dbReference type="SAM" id="MobiDB-lite"/>
    </source>
</evidence>
<evidence type="ECO:0000313" key="8">
    <source>
        <dbReference type="Proteomes" id="UP000792457"/>
    </source>
</evidence>
<dbReference type="GO" id="GO:0043539">
    <property type="term" value="F:protein serine/threonine kinase activator activity"/>
    <property type="evidence" value="ECO:0007669"/>
    <property type="project" value="TreeGrafter"/>
</dbReference>
<feature type="compositionally biased region" description="Basic and acidic residues" evidence="5">
    <location>
        <begin position="1354"/>
        <end position="1363"/>
    </location>
</feature>
<feature type="compositionally biased region" description="Basic residues" evidence="5">
    <location>
        <begin position="1431"/>
        <end position="1441"/>
    </location>
</feature>
<feature type="region of interest" description="Disordered" evidence="5">
    <location>
        <begin position="214"/>
        <end position="238"/>
    </location>
</feature>